<evidence type="ECO:0000313" key="2">
    <source>
        <dbReference type="Proteomes" id="UP000324222"/>
    </source>
</evidence>
<accession>A0A5B7IV67</accession>
<proteinExistence type="predicted"/>
<comment type="caution">
    <text evidence="1">The sequence shown here is derived from an EMBL/GenBank/DDBJ whole genome shotgun (WGS) entry which is preliminary data.</text>
</comment>
<gene>
    <name evidence="1" type="ORF">E2C01_078831</name>
</gene>
<dbReference type="EMBL" id="VSRR010064412">
    <property type="protein sequence ID" value="MPC84104.1"/>
    <property type="molecule type" value="Genomic_DNA"/>
</dbReference>
<dbReference type="Proteomes" id="UP000324222">
    <property type="component" value="Unassembled WGS sequence"/>
</dbReference>
<protein>
    <submittedName>
        <fullName evidence="1">Uncharacterized protein</fullName>
    </submittedName>
</protein>
<keyword evidence="2" id="KW-1185">Reference proteome</keyword>
<organism evidence="1 2">
    <name type="scientific">Portunus trituberculatus</name>
    <name type="common">Swimming crab</name>
    <name type="synonym">Neptunus trituberculatus</name>
    <dbReference type="NCBI Taxonomy" id="210409"/>
    <lineage>
        <taxon>Eukaryota</taxon>
        <taxon>Metazoa</taxon>
        <taxon>Ecdysozoa</taxon>
        <taxon>Arthropoda</taxon>
        <taxon>Crustacea</taxon>
        <taxon>Multicrustacea</taxon>
        <taxon>Malacostraca</taxon>
        <taxon>Eumalacostraca</taxon>
        <taxon>Eucarida</taxon>
        <taxon>Decapoda</taxon>
        <taxon>Pleocyemata</taxon>
        <taxon>Brachyura</taxon>
        <taxon>Eubrachyura</taxon>
        <taxon>Portunoidea</taxon>
        <taxon>Portunidae</taxon>
        <taxon>Portuninae</taxon>
        <taxon>Portunus</taxon>
    </lineage>
</organism>
<dbReference type="AlphaFoldDB" id="A0A5B7IV67"/>
<sequence>MTCPGQTRGPARPLLPFSAASHTSPAASLLRTCLVPATPASLPFLTCGLTVWDRHYVSV</sequence>
<name>A0A5B7IV67_PORTR</name>
<reference evidence="1 2" key="1">
    <citation type="submission" date="2019-05" db="EMBL/GenBank/DDBJ databases">
        <title>Another draft genome of Portunus trituberculatus and its Hox gene families provides insights of decapod evolution.</title>
        <authorList>
            <person name="Jeong J.-H."/>
            <person name="Song I."/>
            <person name="Kim S."/>
            <person name="Choi T."/>
            <person name="Kim D."/>
            <person name="Ryu S."/>
            <person name="Kim W."/>
        </authorList>
    </citation>
    <scope>NUCLEOTIDE SEQUENCE [LARGE SCALE GENOMIC DNA]</scope>
    <source>
        <tissue evidence="1">Muscle</tissue>
    </source>
</reference>
<evidence type="ECO:0000313" key="1">
    <source>
        <dbReference type="EMBL" id="MPC84104.1"/>
    </source>
</evidence>